<dbReference type="AlphaFoldDB" id="A0A6C0IAC2"/>
<evidence type="ECO:0000259" key="2">
    <source>
        <dbReference type="Pfam" id="PF19254"/>
    </source>
</evidence>
<reference evidence="3" key="1">
    <citation type="journal article" date="2020" name="Nature">
        <title>Giant virus diversity and host interactions through global metagenomics.</title>
        <authorList>
            <person name="Schulz F."/>
            <person name="Roux S."/>
            <person name="Paez-Espino D."/>
            <person name="Jungbluth S."/>
            <person name="Walsh D.A."/>
            <person name="Denef V.J."/>
            <person name="McMahon K.D."/>
            <person name="Konstantinidis K.T."/>
            <person name="Eloe-Fadrosh E.A."/>
            <person name="Kyrpides N.C."/>
            <person name="Woyke T."/>
        </authorList>
    </citation>
    <scope>NUCLEOTIDE SEQUENCE</scope>
    <source>
        <strain evidence="3">GVMAG-M-3300023184-60</strain>
    </source>
</reference>
<feature type="region of interest" description="Disordered" evidence="1">
    <location>
        <begin position="619"/>
        <end position="642"/>
    </location>
</feature>
<evidence type="ECO:0000256" key="1">
    <source>
        <dbReference type="SAM" id="MobiDB-lite"/>
    </source>
</evidence>
<protein>
    <recommendedName>
        <fullName evidence="2">DUF5901 domain-containing protein</fullName>
    </recommendedName>
</protein>
<organism evidence="3">
    <name type="scientific">viral metagenome</name>
    <dbReference type="NCBI Taxonomy" id="1070528"/>
    <lineage>
        <taxon>unclassified sequences</taxon>
        <taxon>metagenomes</taxon>
        <taxon>organismal metagenomes</taxon>
    </lineage>
</organism>
<feature type="domain" description="DUF5901" evidence="2">
    <location>
        <begin position="479"/>
        <end position="636"/>
    </location>
</feature>
<feature type="domain" description="DUF5901" evidence="2">
    <location>
        <begin position="4"/>
        <end position="184"/>
    </location>
</feature>
<feature type="compositionally biased region" description="Acidic residues" evidence="1">
    <location>
        <begin position="619"/>
        <end position="630"/>
    </location>
</feature>
<feature type="region of interest" description="Disordered" evidence="1">
    <location>
        <begin position="665"/>
        <end position="703"/>
    </location>
</feature>
<name>A0A6C0IAC2_9ZZZZ</name>
<dbReference type="EMBL" id="MN740142">
    <property type="protein sequence ID" value="QHT89550.1"/>
    <property type="molecule type" value="Genomic_DNA"/>
</dbReference>
<feature type="compositionally biased region" description="Basic and acidic residues" evidence="1">
    <location>
        <begin position="631"/>
        <end position="642"/>
    </location>
</feature>
<dbReference type="InterPro" id="IPR045420">
    <property type="entry name" value="DUF5901"/>
</dbReference>
<dbReference type="Pfam" id="PF19254">
    <property type="entry name" value="DUF5901"/>
    <property type="match status" value="2"/>
</dbReference>
<proteinExistence type="predicted"/>
<sequence>MSIEDINYMKENSIKQAYTFIIDSSDRDRNMYPNPNNYVVNFSTPFKNIIGMEIIDASIPRAMYTIDVDNNELYYYIGNDADDEIITDGIQISNSADLMLRNGAAVVNSSNLELSGGGYAILRNSINIYNIYKANDIAATAATAATANTNVIRNATIGGATLGITFNLSVKLTIAETNVKCNIIDFSYNHVYTINNIFNNISIQIEKDAEDIYILIFTIGTRIIEMPIYNFDITNNHLNIYWSILNSTWYIGLFDENRNVISYDVFNNCDVIKNVFYTRKYIGKKYDTESNWNSSNVLLLKDFKIYNIAMASSNVMINTIDSNLVRPPATLPIWYRMKESSESSESSESDDNTIINDGYNYSIDYKDIFKYIYISPGDYTFKTFITKYNELTQNNDLEIMFSETTTPPELSNLIDIFSKAPLIVDMKRTTLSENLGFDLYPTTNNTDRYISKSPPSLRTDSVLAKMFYSRLNKNYNPNVSTDNKWIITSPGIVYFIGNKYIIMRCPEIEEHLYRSLSYSKYTLGLAKFRVDSVGINSEKLTITKIPVREFHPIGKLSRMTLRFETNRGSLYDFKGINHNIIFAIFYYEPVQKNVPKRSILNPEYKMNYIDYLYKQEEIEGDSDDDEDNNEDYSRDNIDDYKTKEKQYSENGVKLMQFNNYFQGNAGVGGEAAGEDEADAEDTGADEDAEDTGADEDDNSDTAY</sequence>
<accession>A0A6C0IAC2</accession>
<feature type="compositionally biased region" description="Acidic residues" evidence="1">
    <location>
        <begin position="672"/>
        <end position="703"/>
    </location>
</feature>
<evidence type="ECO:0000313" key="3">
    <source>
        <dbReference type="EMBL" id="QHT89550.1"/>
    </source>
</evidence>